<dbReference type="PaxDb" id="3880-AES91254"/>
<dbReference type="eggNOG" id="ENOG502QSPQ">
    <property type="taxonomic scope" value="Eukaryota"/>
</dbReference>
<evidence type="ECO:0000313" key="10">
    <source>
        <dbReference type="Proteomes" id="UP000002051"/>
    </source>
</evidence>
<reference evidence="8 10" key="2">
    <citation type="journal article" date="2014" name="BMC Genomics">
        <title>An improved genome release (version Mt4.0) for the model legume Medicago truncatula.</title>
        <authorList>
            <person name="Tang H."/>
            <person name="Krishnakumar V."/>
            <person name="Bidwell S."/>
            <person name="Rosen B."/>
            <person name="Chan A."/>
            <person name="Zhou S."/>
            <person name="Gentzbittel L."/>
            <person name="Childs K.L."/>
            <person name="Yandell M."/>
            <person name="Gundlach H."/>
            <person name="Mayer K.F."/>
            <person name="Schwartz D.C."/>
            <person name="Town C.D."/>
        </authorList>
    </citation>
    <scope>GENOME REANNOTATION</scope>
    <source>
        <strain evidence="8">A17</strain>
        <strain evidence="9 10">cv. Jemalong A17</strain>
    </source>
</reference>
<evidence type="ECO:0000256" key="3">
    <source>
        <dbReference type="ARBA" id="ARBA00023054"/>
    </source>
</evidence>
<name>A0A072TGT4_MEDTR</name>
<accession>A0A072TGT4</accession>
<reference evidence="9" key="3">
    <citation type="submission" date="2015-06" db="UniProtKB">
        <authorList>
            <consortium name="EnsemblPlants"/>
        </authorList>
    </citation>
    <scope>IDENTIFICATION</scope>
    <source>
        <strain evidence="9">cv. Jemalong A17</strain>
    </source>
</reference>
<sequence length="238" mass="27939">GIISEYLLMNDKFPIHDDGLEFEELMKCNSPHNPLYIEPMPSLEGYHQTMPHSQFKFWLYLLINTVAADDYGISYDVEKGFGDWREIINDAAFGSDKLYLCYTNENSGNEIKKEVVEVKPERVERISDGNTKNLSRKIISQYFYYANNTKCRELGIRRWPHRKLMSLQTLINNIQELGKEDGLRSDEKFMDIEKLEEEMKLVEEMPDMQLQDHTKRLRQHWTAIVPAKNKYSSLTSVS</sequence>
<evidence type="ECO:0000256" key="1">
    <source>
        <dbReference type="ARBA" id="ARBA00004049"/>
    </source>
</evidence>
<dbReference type="GO" id="GO:0003700">
    <property type="term" value="F:DNA-binding transcription factor activity"/>
    <property type="evidence" value="ECO:0007669"/>
    <property type="project" value="InterPro"/>
</dbReference>
<evidence type="ECO:0000259" key="7">
    <source>
        <dbReference type="PROSITE" id="PS51519"/>
    </source>
</evidence>
<evidence type="ECO:0000256" key="5">
    <source>
        <dbReference type="ARBA" id="ARBA00023163"/>
    </source>
</evidence>
<keyword evidence="10" id="KW-1185">Reference proteome</keyword>
<reference evidence="8 10" key="1">
    <citation type="journal article" date="2011" name="Nature">
        <title>The Medicago genome provides insight into the evolution of rhizobial symbioses.</title>
        <authorList>
            <person name="Young N.D."/>
            <person name="Debelle F."/>
            <person name="Oldroyd G.E."/>
            <person name="Geurts R."/>
            <person name="Cannon S.B."/>
            <person name="Udvardi M.K."/>
            <person name="Benedito V.A."/>
            <person name="Mayer K.F."/>
            <person name="Gouzy J."/>
            <person name="Schoof H."/>
            <person name="Van de Peer Y."/>
            <person name="Proost S."/>
            <person name="Cook D.R."/>
            <person name="Meyers B.C."/>
            <person name="Spannagl M."/>
            <person name="Cheung F."/>
            <person name="De Mita S."/>
            <person name="Krishnakumar V."/>
            <person name="Gundlach H."/>
            <person name="Zhou S."/>
            <person name="Mudge J."/>
            <person name="Bharti A.K."/>
            <person name="Murray J.D."/>
            <person name="Naoumkina M.A."/>
            <person name="Rosen B."/>
            <person name="Silverstein K.A."/>
            <person name="Tang H."/>
            <person name="Rombauts S."/>
            <person name="Zhao P.X."/>
            <person name="Zhou P."/>
            <person name="Barbe V."/>
            <person name="Bardou P."/>
            <person name="Bechner M."/>
            <person name="Bellec A."/>
            <person name="Berger A."/>
            <person name="Berges H."/>
            <person name="Bidwell S."/>
            <person name="Bisseling T."/>
            <person name="Choisne N."/>
            <person name="Couloux A."/>
            <person name="Denny R."/>
            <person name="Deshpande S."/>
            <person name="Dai X."/>
            <person name="Doyle J.J."/>
            <person name="Dudez A.M."/>
            <person name="Farmer A.D."/>
            <person name="Fouteau S."/>
            <person name="Franken C."/>
            <person name="Gibelin C."/>
            <person name="Gish J."/>
            <person name="Goldstein S."/>
            <person name="Gonzalez A.J."/>
            <person name="Green P.J."/>
            <person name="Hallab A."/>
            <person name="Hartog M."/>
            <person name="Hua A."/>
            <person name="Humphray S.J."/>
            <person name="Jeong D.H."/>
            <person name="Jing Y."/>
            <person name="Jocker A."/>
            <person name="Kenton S.M."/>
            <person name="Kim D.J."/>
            <person name="Klee K."/>
            <person name="Lai H."/>
            <person name="Lang C."/>
            <person name="Lin S."/>
            <person name="Macmil S.L."/>
            <person name="Magdelenat G."/>
            <person name="Matthews L."/>
            <person name="McCorrison J."/>
            <person name="Monaghan E.L."/>
            <person name="Mun J.H."/>
            <person name="Najar F.Z."/>
            <person name="Nicholson C."/>
            <person name="Noirot C."/>
            <person name="O'Bleness M."/>
            <person name="Paule C.R."/>
            <person name="Poulain J."/>
            <person name="Prion F."/>
            <person name="Qin B."/>
            <person name="Qu C."/>
            <person name="Retzel E.F."/>
            <person name="Riddle C."/>
            <person name="Sallet E."/>
            <person name="Samain S."/>
            <person name="Samson N."/>
            <person name="Sanders I."/>
            <person name="Saurat O."/>
            <person name="Scarpelli C."/>
            <person name="Schiex T."/>
            <person name="Segurens B."/>
            <person name="Severin A.J."/>
            <person name="Sherrier D.J."/>
            <person name="Shi R."/>
            <person name="Sims S."/>
            <person name="Singer S.R."/>
            <person name="Sinharoy S."/>
            <person name="Sterck L."/>
            <person name="Viollet A."/>
            <person name="Wang B.B."/>
            <person name="Wang K."/>
            <person name="Wang M."/>
            <person name="Wang X."/>
            <person name="Warfsmann J."/>
            <person name="Weissenbach J."/>
            <person name="White D.D."/>
            <person name="White J.D."/>
            <person name="Wiley G.B."/>
            <person name="Wincker P."/>
            <person name="Xing Y."/>
            <person name="Yang L."/>
            <person name="Yao Z."/>
            <person name="Ying F."/>
            <person name="Zhai J."/>
            <person name="Zhou L."/>
            <person name="Zuber A."/>
            <person name="Denarie J."/>
            <person name="Dixon R.A."/>
            <person name="May G.D."/>
            <person name="Schwartz D.C."/>
            <person name="Rogers J."/>
            <person name="Quetier F."/>
            <person name="Town C.D."/>
            <person name="Roe B.A."/>
        </authorList>
    </citation>
    <scope>NUCLEOTIDE SEQUENCE [LARGE SCALE GENOMIC DNA]</scope>
    <source>
        <strain evidence="8">A17</strain>
        <strain evidence="9 10">cv. Jemalong A17</strain>
    </source>
</reference>
<dbReference type="Proteomes" id="UP000002051">
    <property type="component" value="Unassembled WGS sequence"/>
</dbReference>
<keyword evidence="3" id="KW-0175">Coiled coil</keyword>
<dbReference type="PROSITE" id="PS51519">
    <property type="entry name" value="RWP_RK"/>
    <property type="match status" value="1"/>
</dbReference>
<keyword evidence="4" id="KW-0238">DNA-binding</keyword>
<feature type="domain" description="RWP-RK" evidence="7">
    <location>
        <begin position="101"/>
        <end position="188"/>
    </location>
</feature>
<dbReference type="GO" id="GO:0003677">
    <property type="term" value="F:DNA binding"/>
    <property type="evidence" value="ECO:0007669"/>
    <property type="project" value="UniProtKB-KW"/>
</dbReference>
<evidence type="ECO:0000313" key="9">
    <source>
        <dbReference type="EnsemblPlants" id="KEH16582"/>
    </source>
</evidence>
<keyword evidence="5" id="KW-0804">Transcription</keyword>
<dbReference type="InterPro" id="IPR044607">
    <property type="entry name" value="RKD-like"/>
</dbReference>
<evidence type="ECO:0000313" key="8">
    <source>
        <dbReference type="EMBL" id="KEH16582.1"/>
    </source>
</evidence>
<dbReference type="EMBL" id="KL402865">
    <property type="protein sequence ID" value="KEH16582.1"/>
    <property type="molecule type" value="Genomic_DNA"/>
</dbReference>
<proteinExistence type="predicted"/>
<protein>
    <submittedName>
        <fullName evidence="8">RWP-RK domain protein</fullName>
    </submittedName>
</protein>
<feature type="non-terminal residue" evidence="8">
    <location>
        <position position="1"/>
    </location>
</feature>
<evidence type="ECO:0000256" key="6">
    <source>
        <dbReference type="ARBA" id="ARBA00023242"/>
    </source>
</evidence>
<dbReference type="PANTHER" id="PTHR46373:SF20">
    <property type="entry name" value="PROTEIN RKD1"/>
    <property type="match status" value="1"/>
</dbReference>
<comment type="function">
    <text evidence="1">Putative transcription factor.</text>
</comment>
<dbReference type="AlphaFoldDB" id="A0A072TGT4"/>
<dbReference type="InterPro" id="IPR003035">
    <property type="entry name" value="RWP-RK_dom"/>
</dbReference>
<dbReference type="HOGENOM" id="CLU_071153_0_0_1"/>
<dbReference type="EnsemblPlants" id="KEH16582">
    <property type="protein sequence ID" value="KEH16582"/>
    <property type="gene ID" value="MTR_0140s0010"/>
</dbReference>
<keyword evidence="6" id="KW-0539">Nucleus</keyword>
<evidence type="ECO:0000256" key="2">
    <source>
        <dbReference type="ARBA" id="ARBA00023015"/>
    </source>
</evidence>
<evidence type="ECO:0000256" key="4">
    <source>
        <dbReference type="ARBA" id="ARBA00023125"/>
    </source>
</evidence>
<dbReference type="STRING" id="3880.A0A072TGT4"/>
<keyword evidence="2" id="KW-0805">Transcription regulation</keyword>
<gene>
    <name evidence="8" type="ORF">MTR_0140s0010</name>
</gene>
<organism evidence="8 10">
    <name type="scientific">Medicago truncatula</name>
    <name type="common">Barrel medic</name>
    <name type="synonym">Medicago tribuloides</name>
    <dbReference type="NCBI Taxonomy" id="3880"/>
    <lineage>
        <taxon>Eukaryota</taxon>
        <taxon>Viridiplantae</taxon>
        <taxon>Streptophyta</taxon>
        <taxon>Embryophyta</taxon>
        <taxon>Tracheophyta</taxon>
        <taxon>Spermatophyta</taxon>
        <taxon>Magnoliopsida</taxon>
        <taxon>eudicotyledons</taxon>
        <taxon>Gunneridae</taxon>
        <taxon>Pentapetalae</taxon>
        <taxon>rosids</taxon>
        <taxon>fabids</taxon>
        <taxon>Fabales</taxon>
        <taxon>Fabaceae</taxon>
        <taxon>Papilionoideae</taxon>
        <taxon>50 kb inversion clade</taxon>
        <taxon>NPAAA clade</taxon>
        <taxon>Hologalegina</taxon>
        <taxon>IRL clade</taxon>
        <taxon>Trifolieae</taxon>
        <taxon>Medicago</taxon>
    </lineage>
</organism>
<dbReference type="PANTHER" id="PTHR46373">
    <property type="entry name" value="PROTEIN RKD4"/>
    <property type="match status" value="1"/>
</dbReference>